<evidence type="ECO:0000256" key="1">
    <source>
        <dbReference type="SAM" id="Phobius"/>
    </source>
</evidence>
<sequence>MTAVCTTYILIAPEGFKLSMSIGLPVGIVAAVAAITGFLVAAKKVTARVAAEA</sequence>
<keyword evidence="1" id="KW-1133">Transmembrane helix</keyword>
<keyword evidence="1" id="KW-0472">Membrane</keyword>
<dbReference type="AlphaFoldDB" id="A0A2T0AK63"/>
<keyword evidence="1" id="KW-0812">Transmembrane</keyword>
<comment type="caution">
    <text evidence="2">The sequence shown here is derived from an EMBL/GenBank/DDBJ whole genome shotgun (WGS) entry which is preliminary data.</text>
</comment>
<feature type="transmembrane region" description="Helical" evidence="1">
    <location>
        <begin position="22"/>
        <end position="42"/>
    </location>
</feature>
<dbReference type="Proteomes" id="UP000239614">
    <property type="component" value="Unassembled WGS sequence"/>
</dbReference>
<organism evidence="2 3">
    <name type="scientific">Clostridium thermopalmarium DSM 5974</name>
    <dbReference type="NCBI Taxonomy" id="1121340"/>
    <lineage>
        <taxon>Bacteria</taxon>
        <taxon>Bacillati</taxon>
        <taxon>Bacillota</taxon>
        <taxon>Clostridia</taxon>
        <taxon>Eubacteriales</taxon>
        <taxon>Clostridiaceae</taxon>
        <taxon>Clostridium</taxon>
    </lineage>
</organism>
<evidence type="ECO:0000313" key="2">
    <source>
        <dbReference type="EMBL" id="PRR68677.1"/>
    </source>
</evidence>
<evidence type="ECO:0000313" key="3">
    <source>
        <dbReference type="Proteomes" id="UP000239614"/>
    </source>
</evidence>
<proteinExistence type="predicted"/>
<reference evidence="2 3" key="1">
    <citation type="submission" date="2018-03" db="EMBL/GenBank/DDBJ databases">
        <title>Genome sequence of Clostridium thermopalmarium DSM 5974.</title>
        <authorList>
            <person name="Poehlein A."/>
            <person name="Daniel R."/>
        </authorList>
    </citation>
    <scope>NUCLEOTIDE SEQUENCE [LARGE SCALE GENOMIC DNA]</scope>
    <source>
        <strain evidence="2 3">DSM 5974</strain>
    </source>
</reference>
<keyword evidence="3" id="KW-1185">Reference proteome</keyword>
<gene>
    <name evidence="2" type="ORF">CPAL_27300</name>
</gene>
<accession>A0A2T0AK63</accession>
<protein>
    <submittedName>
        <fullName evidence="2">Uncharacterized protein</fullName>
    </submittedName>
</protein>
<name>A0A2T0AK63_9CLOT</name>
<dbReference type="EMBL" id="PVXN01000072">
    <property type="protein sequence ID" value="PRR68677.1"/>
    <property type="molecule type" value="Genomic_DNA"/>
</dbReference>